<dbReference type="InterPro" id="IPR017896">
    <property type="entry name" value="4Fe4S_Fe-S-bd"/>
</dbReference>
<feature type="binding site" evidence="15">
    <location>
        <position position="611"/>
    </location>
    <ligand>
        <name>[4Fe-4S] cluster</name>
        <dbReference type="ChEBI" id="CHEBI:49883"/>
        <label>1</label>
    </ligand>
</feature>
<dbReference type="CDD" id="cd02008">
    <property type="entry name" value="TPP_IOR_alpha"/>
    <property type="match status" value="1"/>
</dbReference>
<dbReference type="Gene3D" id="3.30.70.20">
    <property type="match status" value="1"/>
</dbReference>
<dbReference type="PROSITE" id="PS00198">
    <property type="entry name" value="4FE4S_FER_1"/>
    <property type="match status" value="1"/>
</dbReference>
<evidence type="ECO:0000256" key="12">
    <source>
        <dbReference type="ARBA" id="ARBA00030514"/>
    </source>
</evidence>
<evidence type="ECO:0000259" key="16">
    <source>
        <dbReference type="PROSITE" id="PS51379"/>
    </source>
</evidence>
<evidence type="ECO:0000256" key="11">
    <source>
        <dbReference type="ARBA" id="ARBA00023014"/>
    </source>
</evidence>
<dbReference type="EC" id="1.2.7.8" evidence="3 14"/>
<dbReference type="GO" id="GO:0046872">
    <property type="term" value="F:metal ion binding"/>
    <property type="evidence" value="ECO:0007669"/>
    <property type="project" value="UniProtKB-UniRule"/>
</dbReference>
<dbReference type="InterPro" id="IPR002880">
    <property type="entry name" value="Pyrv_Fd/Flavodoxin_OxRdtase_N"/>
</dbReference>
<dbReference type="GO" id="GO:0030976">
    <property type="term" value="F:thiamine pyrophosphate binding"/>
    <property type="evidence" value="ECO:0007669"/>
    <property type="project" value="InterPro"/>
</dbReference>
<evidence type="ECO:0000256" key="4">
    <source>
        <dbReference type="ARBA" id="ARBA00017710"/>
    </source>
</evidence>
<evidence type="ECO:0000256" key="10">
    <source>
        <dbReference type="ARBA" id="ARBA00023004"/>
    </source>
</evidence>
<name>A0AA96V6W0_9EURY</name>
<reference evidence="17 18" key="1">
    <citation type="submission" date="2023-07" db="EMBL/GenBank/DDBJ databases">
        <title>Closed genome sequence of Methanosarcinaceae archaeon Am2.</title>
        <authorList>
            <person name="Poehlein A."/>
            <person name="Protasov E."/>
            <person name="Platt K."/>
            <person name="Reeh H."/>
            <person name="Daniel R."/>
            <person name="Brune A."/>
        </authorList>
    </citation>
    <scope>NUCLEOTIDE SEQUENCE [LARGE SCALE GENOMIC DNA]</scope>
    <source>
        <strain evidence="17 18">Am2</strain>
    </source>
</reference>
<feature type="binding site" evidence="15">
    <location>
        <position position="572"/>
    </location>
    <ligand>
        <name>[4Fe-4S] cluster</name>
        <dbReference type="ChEBI" id="CHEBI:49883"/>
        <label>1</label>
    </ligand>
</feature>
<dbReference type="InterPro" id="IPR045025">
    <property type="entry name" value="HACL1-like"/>
</dbReference>
<dbReference type="Gene3D" id="3.40.50.970">
    <property type="match status" value="2"/>
</dbReference>
<evidence type="ECO:0000313" key="17">
    <source>
        <dbReference type="EMBL" id="WNY27644.1"/>
    </source>
</evidence>
<dbReference type="GeneID" id="89228870"/>
<proteinExistence type="predicted"/>
<comment type="subunit">
    <text evidence="2 14">Heterodimer of the IorA and IorB subunits.</text>
</comment>
<evidence type="ECO:0000256" key="7">
    <source>
        <dbReference type="ARBA" id="ARBA00022723"/>
    </source>
</evidence>
<feature type="binding site" evidence="15">
    <location>
        <position position="575"/>
    </location>
    <ligand>
        <name>[4Fe-4S] cluster</name>
        <dbReference type="ChEBI" id="CHEBI:49883"/>
        <label>1</label>
    </ligand>
</feature>
<keyword evidence="18" id="KW-1185">Reference proteome</keyword>
<comment type="function">
    <text evidence="1 14">Catalyzes the ferredoxin-dependent oxidative decarboxylation of arylpyruvates.</text>
</comment>
<evidence type="ECO:0000256" key="9">
    <source>
        <dbReference type="ARBA" id="ARBA00023002"/>
    </source>
</evidence>
<dbReference type="InterPro" id="IPR017721">
    <property type="entry name" value="IorA"/>
</dbReference>
<dbReference type="InterPro" id="IPR029061">
    <property type="entry name" value="THDP-binding"/>
</dbReference>
<evidence type="ECO:0000256" key="3">
    <source>
        <dbReference type="ARBA" id="ARBA00012812"/>
    </source>
</evidence>
<dbReference type="Proteomes" id="UP001304970">
    <property type="component" value="Chromosome"/>
</dbReference>
<dbReference type="CDD" id="cd07034">
    <property type="entry name" value="TPP_PYR_PFOR_IOR-alpha_like"/>
    <property type="match status" value="1"/>
</dbReference>
<keyword evidence="10 14" id="KW-0408">Iron</keyword>
<accession>A0AA96V6W0</accession>
<dbReference type="InterPro" id="IPR017900">
    <property type="entry name" value="4Fe4S_Fe_S_CS"/>
</dbReference>
<feature type="binding site" evidence="15">
    <location>
        <position position="583"/>
    </location>
    <ligand>
        <name>[4Fe-4S] cluster</name>
        <dbReference type="ChEBI" id="CHEBI:49883"/>
        <label>2</label>
    </ligand>
</feature>
<dbReference type="InterPro" id="IPR009014">
    <property type="entry name" value="Transketo_C/PFOR_II"/>
</dbReference>
<keyword evidence="11 14" id="KW-0411">Iron-sulfur</keyword>
<protein>
    <recommendedName>
        <fullName evidence="4 14">Indolepyruvate oxidoreductase subunit IorA</fullName>
        <shortName evidence="14">IOR</shortName>
        <ecNumber evidence="3 14">1.2.7.8</ecNumber>
    </recommendedName>
    <alternativeName>
        <fullName evidence="12 14">Indolepyruvate ferredoxin oxidoreductase subunit alpha</fullName>
    </alternativeName>
</protein>
<feature type="binding site" evidence="15">
    <location>
        <position position="604"/>
    </location>
    <ligand>
        <name>[4Fe-4S] cluster</name>
        <dbReference type="ChEBI" id="CHEBI:49883"/>
        <label>2</label>
    </ligand>
</feature>
<dbReference type="FunFam" id="3.40.50.970:FF:000039">
    <property type="entry name" value="Indolepyruvate oxidoreductase subunit IorA"/>
    <property type="match status" value="1"/>
</dbReference>
<gene>
    <name evidence="17" type="ORF">MsAm2_14470</name>
</gene>
<dbReference type="PROSITE" id="PS51379">
    <property type="entry name" value="4FE4S_FER_2"/>
    <property type="match status" value="2"/>
</dbReference>
<dbReference type="Pfam" id="PF02775">
    <property type="entry name" value="TPP_enzyme_C"/>
    <property type="match status" value="1"/>
</dbReference>
<dbReference type="SUPFAM" id="SSF52518">
    <property type="entry name" value="Thiamin diphosphate-binding fold (THDP-binding)"/>
    <property type="match status" value="2"/>
</dbReference>
<evidence type="ECO:0000256" key="8">
    <source>
        <dbReference type="ARBA" id="ARBA00022982"/>
    </source>
</evidence>
<dbReference type="EMBL" id="CP131061">
    <property type="protein sequence ID" value="WNY27644.1"/>
    <property type="molecule type" value="Genomic_DNA"/>
</dbReference>
<dbReference type="Pfam" id="PF01855">
    <property type="entry name" value="POR_N"/>
    <property type="match status" value="1"/>
</dbReference>
<dbReference type="PIRSF" id="PIRSF006439">
    <property type="entry name" value="Indolepyruvate_ferr_oxidored"/>
    <property type="match status" value="1"/>
</dbReference>
<dbReference type="RefSeq" id="WP_338097603.1">
    <property type="nucleotide sequence ID" value="NZ_CP131061.1"/>
</dbReference>
<dbReference type="GO" id="GO:0051539">
    <property type="term" value="F:4 iron, 4 sulfur cluster binding"/>
    <property type="evidence" value="ECO:0007669"/>
    <property type="project" value="UniProtKB-UniRule"/>
</dbReference>
<comment type="catalytic activity">
    <reaction evidence="13 14">
        <text>indole-3-pyruvate + 2 oxidized [2Fe-2S]-[ferredoxin] + CoA = (indol-3-yl)acetyl-CoA + 2 reduced [2Fe-2S]-[ferredoxin] + CO2 + H(+)</text>
        <dbReference type="Rhea" id="RHEA:12645"/>
        <dbReference type="Rhea" id="RHEA-COMP:10000"/>
        <dbReference type="Rhea" id="RHEA-COMP:10001"/>
        <dbReference type="ChEBI" id="CHEBI:15378"/>
        <dbReference type="ChEBI" id="CHEBI:16526"/>
        <dbReference type="ChEBI" id="CHEBI:17640"/>
        <dbReference type="ChEBI" id="CHEBI:33737"/>
        <dbReference type="ChEBI" id="CHEBI:33738"/>
        <dbReference type="ChEBI" id="CHEBI:57271"/>
        <dbReference type="ChEBI" id="CHEBI:57287"/>
        <dbReference type="EC" id="1.2.7.8"/>
    </reaction>
</comment>
<comment type="cofactor">
    <cofactor evidence="14 15">
        <name>[4Fe-4S] cluster</name>
        <dbReference type="ChEBI" id="CHEBI:49883"/>
    </cofactor>
    <text evidence="14 15">Binds 2 [4Fe-4S] clusters. In this family the first cluster has a non-standard and varying [4Fe-4S] binding motif CX(2)CX(2)CX(4-5)CP.</text>
</comment>
<evidence type="ECO:0000256" key="15">
    <source>
        <dbReference type="PIRSR" id="PIRSR006439-50"/>
    </source>
</evidence>
<dbReference type="PANTHER" id="PTHR43710:SF7">
    <property type="entry name" value="INDOLEPYRUVATE OXIDOREDUCTASE SUBUNIT IORA"/>
    <property type="match status" value="1"/>
</dbReference>
<dbReference type="GO" id="GO:0044272">
    <property type="term" value="P:sulfur compound biosynthetic process"/>
    <property type="evidence" value="ECO:0007669"/>
    <property type="project" value="UniProtKB-ARBA"/>
</dbReference>
<evidence type="ECO:0000256" key="14">
    <source>
        <dbReference type="PIRNR" id="PIRNR006439"/>
    </source>
</evidence>
<dbReference type="NCBIfam" id="TIGR03336">
    <property type="entry name" value="IOR_alpha"/>
    <property type="match status" value="1"/>
</dbReference>
<keyword evidence="7 14" id="KW-0479">Metal-binding</keyword>
<dbReference type="PANTHER" id="PTHR43710">
    <property type="entry name" value="2-HYDROXYACYL-COA LYASE"/>
    <property type="match status" value="1"/>
</dbReference>
<keyword evidence="8 14" id="KW-0249">Electron transport</keyword>
<keyword evidence="9 14" id="KW-0560">Oxidoreductase</keyword>
<feature type="domain" description="4Fe-4S ferredoxin-type" evidence="16">
    <location>
        <begin position="563"/>
        <end position="591"/>
    </location>
</feature>
<feature type="binding site" evidence="15">
    <location>
        <position position="601"/>
    </location>
    <ligand>
        <name>[4Fe-4S] cluster</name>
        <dbReference type="ChEBI" id="CHEBI:49883"/>
        <label>2</label>
    </ligand>
</feature>
<evidence type="ECO:0000256" key="5">
    <source>
        <dbReference type="ARBA" id="ARBA00022448"/>
    </source>
</evidence>
<feature type="binding site" evidence="15">
    <location>
        <position position="578"/>
    </location>
    <ligand>
        <name>[4Fe-4S] cluster</name>
        <dbReference type="ChEBI" id="CHEBI:49883"/>
        <label>1</label>
    </ligand>
</feature>
<evidence type="ECO:0000256" key="1">
    <source>
        <dbReference type="ARBA" id="ARBA00002995"/>
    </source>
</evidence>
<keyword evidence="6 14" id="KW-0004">4Fe-4S</keyword>
<feature type="binding site" evidence="15">
    <location>
        <position position="607"/>
    </location>
    <ligand>
        <name>[4Fe-4S] cluster</name>
        <dbReference type="ChEBI" id="CHEBI:49883"/>
        <label>2</label>
    </ligand>
</feature>
<organism evidence="17 18">
    <name type="scientific">Methanolapillus ohkumae</name>
    <dbReference type="NCBI Taxonomy" id="3028298"/>
    <lineage>
        <taxon>Archaea</taxon>
        <taxon>Methanobacteriati</taxon>
        <taxon>Methanobacteriota</taxon>
        <taxon>Stenosarchaea group</taxon>
        <taxon>Methanomicrobia</taxon>
        <taxon>Methanosarcinales</taxon>
        <taxon>Methanosarcinaceae</taxon>
        <taxon>Methanolapillus</taxon>
    </lineage>
</organism>
<dbReference type="SUPFAM" id="SSF54862">
    <property type="entry name" value="4Fe-4S ferredoxins"/>
    <property type="match status" value="1"/>
</dbReference>
<evidence type="ECO:0000313" key="18">
    <source>
        <dbReference type="Proteomes" id="UP001304970"/>
    </source>
</evidence>
<dbReference type="SUPFAM" id="SSF52922">
    <property type="entry name" value="TK C-terminal domain-like"/>
    <property type="match status" value="1"/>
</dbReference>
<dbReference type="GO" id="GO:0006082">
    <property type="term" value="P:organic acid metabolic process"/>
    <property type="evidence" value="ECO:0007669"/>
    <property type="project" value="UniProtKB-ARBA"/>
</dbReference>
<evidence type="ECO:0000256" key="13">
    <source>
        <dbReference type="ARBA" id="ARBA00048332"/>
    </source>
</evidence>
<dbReference type="InterPro" id="IPR011766">
    <property type="entry name" value="TPP_enzyme_TPP-bd"/>
</dbReference>
<feature type="domain" description="4Fe-4S ferredoxin-type" evidence="16">
    <location>
        <begin position="592"/>
        <end position="621"/>
    </location>
</feature>
<keyword evidence="5 14" id="KW-0813">Transport</keyword>
<evidence type="ECO:0000256" key="2">
    <source>
        <dbReference type="ARBA" id="ARBA00011238"/>
    </source>
</evidence>
<evidence type="ECO:0000256" key="6">
    <source>
        <dbReference type="ARBA" id="ARBA00022485"/>
    </source>
</evidence>
<dbReference type="GO" id="GO:0043805">
    <property type="term" value="F:indolepyruvate ferredoxin oxidoreductase activity"/>
    <property type="evidence" value="ECO:0007669"/>
    <property type="project" value="UniProtKB-UniRule"/>
</dbReference>
<dbReference type="Pfam" id="PF13237">
    <property type="entry name" value="Fer4_10"/>
    <property type="match status" value="1"/>
</dbReference>
<dbReference type="AlphaFoldDB" id="A0AA96V6W0"/>
<sequence>MTKEYMLGNAAIARGILESGVGVVCGYPGTPSSEIIDILRAQKNCDFYVEWSVNEKVAIEVAIGAAFTGVRSLVTMKHVGLNVGADPLMTLSYSGVKGGMIIVSADDPSFHSSQNEQDTRRYAEFAQIPCFDPATLQDAKDMIPYAFDFSEKFETPVLFRPTTRISHGKSGIVLGELKPNSNKADFVKDPAHWVMMPNNARVRHKIILEKQPEMEKALEKSPWNVLEMCGNSEIGVISSGIASVYAKEALHFLGVNASFLKITAYPVPKNLILDILSRCKKVLVIEELEPIVENSVRVLAQKYKLETEIIGKELVPRMNELNFDICRNVVLSAFKEYCDPEVISTLDSSRIGSIVVPNASLVPPDLGEIILPPRPPALCVGCSHRSAFQVIKEVFGKNAVFPSDIGCYTLGIHSGAVDTTICMGASISMSSGMSAAGEKKPICCTIGDSTFLHTGVNSLMNAVYNKSHITVAILDNRITAMTGHQPNPNVGLTATGEETVSVSLEEICKAVGAQFVKVVDAYDYAELKNVFRDAKAFSVSGVSVVIVKQACAIVAKKTGAKKNPYAVSKELCKGCKKCISFGCPATEFDVKGAVAHINSQCIGCGVCAQICPFHAISEVAK</sequence>